<gene>
    <name evidence="1" type="ORF">Godav_025828</name>
</gene>
<name>A0A7J8TKP0_GOSDV</name>
<protein>
    <submittedName>
        <fullName evidence="1">Uncharacterized protein</fullName>
    </submittedName>
</protein>
<keyword evidence="2" id="KW-1185">Reference proteome</keyword>
<evidence type="ECO:0000313" key="1">
    <source>
        <dbReference type="EMBL" id="MBA0638720.1"/>
    </source>
</evidence>
<sequence length="119" mass="13385">MGVWLGRVTKLERYKGADTGWDMAVCPYFECAHGLRHERVSWLCDHCSLYKGQGVIELTTIEEAKDLESLPIHELIGSLQTFEKNPDEAKPSKDNGDRNIALQVTEVVPPFQNVTIEGL</sequence>
<dbReference type="AlphaFoldDB" id="A0A7J8TKP0"/>
<reference evidence="1 2" key="1">
    <citation type="journal article" date="2019" name="Genome Biol. Evol.">
        <title>Insights into the evolution of the New World diploid cottons (Gossypium, subgenus Houzingenia) based on genome sequencing.</title>
        <authorList>
            <person name="Grover C.E."/>
            <person name="Arick M.A. 2nd"/>
            <person name="Thrash A."/>
            <person name="Conover J.L."/>
            <person name="Sanders W.S."/>
            <person name="Peterson D.G."/>
            <person name="Frelichowski J.E."/>
            <person name="Scheffler J.A."/>
            <person name="Scheffler B.E."/>
            <person name="Wendel J.F."/>
        </authorList>
    </citation>
    <scope>NUCLEOTIDE SEQUENCE [LARGE SCALE GENOMIC DNA]</scope>
    <source>
        <strain evidence="1">27</strain>
        <tissue evidence="1">Leaf</tissue>
    </source>
</reference>
<dbReference type="EMBL" id="JABFAC010251077">
    <property type="protein sequence ID" value="MBA0638720.1"/>
    <property type="molecule type" value="Genomic_DNA"/>
</dbReference>
<proteinExistence type="predicted"/>
<dbReference type="Proteomes" id="UP000593561">
    <property type="component" value="Unassembled WGS sequence"/>
</dbReference>
<comment type="caution">
    <text evidence="1">The sequence shown here is derived from an EMBL/GenBank/DDBJ whole genome shotgun (WGS) entry which is preliminary data.</text>
</comment>
<accession>A0A7J8TKP0</accession>
<evidence type="ECO:0000313" key="2">
    <source>
        <dbReference type="Proteomes" id="UP000593561"/>
    </source>
</evidence>
<organism evidence="1 2">
    <name type="scientific">Gossypium davidsonii</name>
    <name type="common">Davidson's cotton</name>
    <name type="synonym">Gossypium klotzschianum subsp. davidsonii</name>
    <dbReference type="NCBI Taxonomy" id="34287"/>
    <lineage>
        <taxon>Eukaryota</taxon>
        <taxon>Viridiplantae</taxon>
        <taxon>Streptophyta</taxon>
        <taxon>Embryophyta</taxon>
        <taxon>Tracheophyta</taxon>
        <taxon>Spermatophyta</taxon>
        <taxon>Magnoliopsida</taxon>
        <taxon>eudicotyledons</taxon>
        <taxon>Gunneridae</taxon>
        <taxon>Pentapetalae</taxon>
        <taxon>rosids</taxon>
        <taxon>malvids</taxon>
        <taxon>Malvales</taxon>
        <taxon>Malvaceae</taxon>
        <taxon>Malvoideae</taxon>
        <taxon>Gossypium</taxon>
    </lineage>
</organism>